<accession>A0A844ZF56</accession>
<evidence type="ECO:0000313" key="1">
    <source>
        <dbReference type="EMBL" id="MXO86505.1"/>
    </source>
</evidence>
<keyword evidence="2" id="KW-1185">Reference proteome</keyword>
<proteinExistence type="predicted"/>
<dbReference type="OrthoDB" id="1495368at2"/>
<name>A0A844ZF56_9SPHN</name>
<evidence type="ECO:0000313" key="2">
    <source>
        <dbReference type="Proteomes" id="UP000433104"/>
    </source>
</evidence>
<dbReference type="EMBL" id="WTYW01000003">
    <property type="protein sequence ID" value="MXO86505.1"/>
    <property type="molecule type" value="Genomic_DNA"/>
</dbReference>
<reference evidence="1 2" key="1">
    <citation type="submission" date="2019-12" db="EMBL/GenBank/DDBJ databases">
        <title>Genomic-based taxomic classification of the family Erythrobacteraceae.</title>
        <authorList>
            <person name="Xu L."/>
        </authorList>
    </citation>
    <scope>NUCLEOTIDE SEQUENCE [LARGE SCALE GENOMIC DNA]</scope>
    <source>
        <strain evidence="1 2">MCCC 1A09962</strain>
    </source>
</reference>
<dbReference type="AlphaFoldDB" id="A0A844ZF56"/>
<gene>
    <name evidence="1" type="ORF">GRI38_10760</name>
</gene>
<sequence length="68" mass="7760">MAALARYDAFDDDNDPYGEHDFGDVRYSGAELLWKIDYYDADMLYASPDPSDNAVTQRVLTVMLPSEY</sequence>
<protein>
    <submittedName>
        <fullName evidence="1">DUF3768 domain-containing protein</fullName>
    </submittedName>
</protein>
<dbReference type="Pfam" id="PF12599">
    <property type="entry name" value="DUF3768"/>
    <property type="match status" value="1"/>
</dbReference>
<dbReference type="Proteomes" id="UP000433104">
    <property type="component" value="Unassembled WGS sequence"/>
</dbReference>
<organism evidence="1 2">
    <name type="scientific">Parapontixanthobacter aurantiacus</name>
    <dbReference type="NCBI Taxonomy" id="1463599"/>
    <lineage>
        <taxon>Bacteria</taxon>
        <taxon>Pseudomonadati</taxon>
        <taxon>Pseudomonadota</taxon>
        <taxon>Alphaproteobacteria</taxon>
        <taxon>Sphingomonadales</taxon>
        <taxon>Erythrobacteraceae</taxon>
        <taxon>Parapontixanthobacter</taxon>
    </lineage>
</organism>
<dbReference type="RefSeq" id="WP_160683593.1">
    <property type="nucleotide sequence ID" value="NZ_WTYW01000003.1"/>
</dbReference>
<comment type="caution">
    <text evidence="1">The sequence shown here is derived from an EMBL/GenBank/DDBJ whole genome shotgun (WGS) entry which is preliminary data.</text>
</comment>
<dbReference type="InterPro" id="IPR022243">
    <property type="entry name" value="DUF3768"/>
</dbReference>